<feature type="region of interest" description="Disordered" evidence="1">
    <location>
        <begin position="142"/>
        <end position="213"/>
    </location>
</feature>
<evidence type="ECO:0000313" key="3">
    <source>
        <dbReference type="Proteomes" id="UP001301958"/>
    </source>
</evidence>
<feature type="compositionally biased region" description="Basic and acidic residues" evidence="1">
    <location>
        <begin position="10"/>
        <end position="31"/>
    </location>
</feature>
<dbReference type="EMBL" id="MU865377">
    <property type="protein sequence ID" value="KAK4225022.1"/>
    <property type="molecule type" value="Genomic_DNA"/>
</dbReference>
<feature type="compositionally biased region" description="Low complexity" evidence="1">
    <location>
        <begin position="34"/>
        <end position="46"/>
    </location>
</feature>
<evidence type="ECO:0000256" key="1">
    <source>
        <dbReference type="SAM" id="MobiDB-lite"/>
    </source>
</evidence>
<dbReference type="PANTHER" id="PTHR38703:SF1">
    <property type="entry name" value="ALLERGEN"/>
    <property type="match status" value="1"/>
</dbReference>
<feature type="compositionally biased region" description="Polar residues" evidence="1">
    <location>
        <begin position="142"/>
        <end position="163"/>
    </location>
</feature>
<comment type="caution">
    <text evidence="2">The sequence shown here is derived from an EMBL/GenBank/DDBJ whole genome shotgun (WGS) entry which is preliminary data.</text>
</comment>
<evidence type="ECO:0000313" key="2">
    <source>
        <dbReference type="EMBL" id="KAK4225022.1"/>
    </source>
</evidence>
<protein>
    <submittedName>
        <fullName evidence="2">Uncharacterized protein</fullName>
    </submittedName>
</protein>
<proteinExistence type="predicted"/>
<feature type="compositionally biased region" description="Basic and acidic residues" evidence="1">
    <location>
        <begin position="47"/>
        <end position="56"/>
    </location>
</feature>
<reference evidence="2" key="2">
    <citation type="submission" date="2023-05" db="EMBL/GenBank/DDBJ databases">
        <authorList>
            <consortium name="Lawrence Berkeley National Laboratory"/>
            <person name="Steindorff A."/>
            <person name="Hensen N."/>
            <person name="Bonometti L."/>
            <person name="Westerberg I."/>
            <person name="Brannstrom I.O."/>
            <person name="Guillou S."/>
            <person name="Cros-Aarteil S."/>
            <person name="Calhoun S."/>
            <person name="Haridas S."/>
            <person name="Kuo A."/>
            <person name="Mondo S."/>
            <person name="Pangilinan J."/>
            <person name="Riley R."/>
            <person name="Labutti K."/>
            <person name="Andreopoulos B."/>
            <person name="Lipzen A."/>
            <person name="Chen C."/>
            <person name="Yanf M."/>
            <person name="Daum C."/>
            <person name="Ng V."/>
            <person name="Clum A."/>
            <person name="Ohm R."/>
            <person name="Martin F."/>
            <person name="Silar P."/>
            <person name="Natvig D."/>
            <person name="Lalanne C."/>
            <person name="Gautier V."/>
            <person name="Ament-Velasquez S.L."/>
            <person name="Kruys A."/>
            <person name="Hutchinson M.I."/>
            <person name="Powell A.J."/>
            <person name="Barry K."/>
            <person name="Miller A.N."/>
            <person name="Grigoriev I.V."/>
            <person name="Debuchy R."/>
            <person name="Gladieux P."/>
            <person name="Thoren M.H."/>
            <person name="Johannesson H."/>
        </authorList>
    </citation>
    <scope>NUCLEOTIDE SEQUENCE</scope>
    <source>
        <strain evidence="2">CBS 990.96</strain>
    </source>
</reference>
<feature type="compositionally biased region" description="Basic and acidic residues" evidence="1">
    <location>
        <begin position="190"/>
        <end position="201"/>
    </location>
</feature>
<dbReference type="PANTHER" id="PTHR38703">
    <property type="entry name" value="CHROMOSOME 8, WHOLE GENOME SHOTGUN SEQUENCE"/>
    <property type="match status" value="1"/>
</dbReference>
<reference evidence="2" key="1">
    <citation type="journal article" date="2023" name="Mol. Phylogenet. Evol.">
        <title>Genome-scale phylogeny and comparative genomics of the fungal order Sordariales.</title>
        <authorList>
            <person name="Hensen N."/>
            <person name="Bonometti L."/>
            <person name="Westerberg I."/>
            <person name="Brannstrom I.O."/>
            <person name="Guillou S."/>
            <person name="Cros-Aarteil S."/>
            <person name="Calhoun S."/>
            <person name="Haridas S."/>
            <person name="Kuo A."/>
            <person name="Mondo S."/>
            <person name="Pangilinan J."/>
            <person name="Riley R."/>
            <person name="LaButti K."/>
            <person name="Andreopoulos B."/>
            <person name="Lipzen A."/>
            <person name="Chen C."/>
            <person name="Yan M."/>
            <person name="Daum C."/>
            <person name="Ng V."/>
            <person name="Clum A."/>
            <person name="Steindorff A."/>
            <person name="Ohm R.A."/>
            <person name="Martin F."/>
            <person name="Silar P."/>
            <person name="Natvig D.O."/>
            <person name="Lalanne C."/>
            <person name="Gautier V."/>
            <person name="Ament-Velasquez S.L."/>
            <person name="Kruys A."/>
            <person name="Hutchinson M.I."/>
            <person name="Powell A.J."/>
            <person name="Barry K."/>
            <person name="Miller A.N."/>
            <person name="Grigoriev I.V."/>
            <person name="Debuchy R."/>
            <person name="Gladieux P."/>
            <person name="Hiltunen Thoren M."/>
            <person name="Johannesson H."/>
        </authorList>
    </citation>
    <scope>NUCLEOTIDE SEQUENCE</scope>
    <source>
        <strain evidence="2">CBS 990.96</strain>
    </source>
</reference>
<sequence length="213" mass="22999">MTLGLAASRHNPDRGEAEAARQAGEGDEHPSPAKSSLKNVLNSSNKAADKAADKAGKSVKIAPDTTDKTTETAPAVTHEVVKPEIHEVMHEQIERDIHEHHVVQKILPVIDVEVLPARHYVQGEDGRLVEVKEAALPECTGENQNWHIGEGSSTGNMRCSTGPSDKKKGKHAGTQENLPPALQEGSQPVKRHDVARTEDTVIHTTVAGARQER</sequence>
<dbReference type="Proteomes" id="UP001301958">
    <property type="component" value="Unassembled WGS sequence"/>
</dbReference>
<gene>
    <name evidence="2" type="ORF">QBC38DRAFT_457703</name>
</gene>
<organism evidence="2 3">
    <name type="scientific">Podospora fimiseda</name>
    <dbReference type="NCBI Taxonomy" id="252190"/>
    <lineage>
        <taxon>Eukaryota</taxon>
        <taxon>Fungi</taxon>
        <taxon>Dikarya</taxon>
        <taxon>Ascomycota</taxon>
        <taxon>Pezizomycotina</taxon>
        <taxon>Sordariomycetes</taxon>
        <taxon>Sordariomycetidae</taxon>
        <taxon>Sordariales</taxon>
        <taxon>Podosporaceae</taxon>
        <taxon>Podospora</taxon>
    </lineage>
</organism>
<accession>A0AAN7BKP7</accession>
<name>A0AAN7BKP7_9PEZI</name>
<keyword evidence="3" id="KW-1185">Reference proteome</keyword>
<feature type="region of interest" description="Disordered" evidence="1">
    <location>
        <begin position="1"/>
        <end position="74"/>
    </location>
</feature>
<dbReference type="AlphaFoldDB" id="A0AAN7BKP7"/>